<evidence type="ECO:0000313" key="4">
    <source>
        <dbReference type="Proteomes" id="UP000241690"/>
    </source>
</evidence>
<gene>
    <name evidence="3" type="ORF">M431DRAFT_273</name>
</gene>
<dbReference type="Proteomes" id="UP000241690">
    <property type="component" value="Unassembled WGS sequence"/>
</dbReference>
<evidence type="ECO:0000256" key="1">
    <source>
        <dbReference type="SAM" id="MobiDB-lite"/>
    </source>
</evidence>
<name>A0A2T4ASZ5_TRIHA</name>
<dbReference type="GeneID" id="36622524"/>
<sequence length="69" mass="6862">MTRMGVALFALLCTVKSYVGRARQSLRGGRGGGGRGGGAPRGGRGGFGGGRGSANGLRDVITREGNAVI</sequence>
<evidence type="ECO:0000313" key="3">
    <source>
        <dbReference type="EMBL" id="PTB60173.1"/>
    </source>
</evidence>
<proteinExistence type="predicted"/>
<keyword evidence="4" id="KW-1185">Reference proteome</keyword>
<dbReference type="RefSeq" id="XP_024779850.1">
    <property type="nucleotide sequence ID" value="XM_024913960.1"/>
</dbReference>
<dbReference type="EMBL" id="KZ679675">
    <property type="protein sequence ID" value="PTB60173.1"/>
    <property type="molecule type" value="Genomic_DNA"/>
</dbReference>
<dbReference type="AlphaFoldDB" id="A0A2T4ASZ5"/>
<feature type="chain" id="PRO_5015628928" evidence="2">
    <location>
        <begin position="23"/>
        <end position="69"/>
    </location>
</feature>
<reference evidence="3 4" key="1">
    <citation type="submission" date="2016-07" db="EMBL/GenBank/DDBJ databases">
        <title>Multiple horizontal gene transfer events from other fungi enriched the ability of initially mycotrophic Trichoderma (Ascomycota) to feed on dead plant biomass.</title>
        <authorList>
            <consortium name="DOE Joint Genome Institute"/>
            <person name="Aerts A."/>
            <person name="Atanasova L."/>
            <person name="Chenthamara K."/>
            <person name="Zhang J."/>
            <person name="Grujic M."/>
            <person name="Henrissat B."/>
            <person name="Kuo A."/>
            <person name="Salamov A."/>
            <person name="Lipzen A."/>
            <person name="Labutti K."/>
            <person name="Barry K."/>
            <person name="Miao Y."/>
            <person name="Rahimi M.J."/>
            <person name="Shen Q."/>
            <person name="Grigoriev I.V."/>
            <person name="Kubicek C.P."/>
            <person name="Druzhinina I.S."/>
        </authorList>
    </citation>
    <scope>NUCLEOTIDE SEQUENCE [LARGE SCALE GENOMIC DNA]</scope>
    <source>
        <strain evidence="3 4">CBS 226.95</strain>
    </source>
</reference>
<feature type="region of interest" description="Disordered" evidence="1">
    <location>
        <begin position="24"/>
        <end position="57"/>
    </location>
</feature>
<feature type="compositionally biased region" description="Gly residues" evidence="1">
    <location>
        <begin position="28"/>
        <end position="53"/>
    </location>
</feature>
<feature type="signal peptide" evidence="2">
    <location>
        <begin position="1"/>
        <end position="22"/>
    </location>
</feature>
<accession>A0A2T4ASZ5</accession>
<evidence type="ECO:0000256" key="2">
    <source>
        <dbReference type="SAM" id="SignalP"/>
    </source>
</evidence>
<organism evidence="3 4">
    <name type="scientific">Trichoderma harzianum CBS 226.95</name>
    <dbReference type="NCBI Taxonomy" id="983964"/>
    <lineage>
        <taxon>Eukaryota</taxon>
        <taxon>Fungi</taxon>
        <taxon>Dikarya</taxon>
        <taxon>Ascomycota</taxon>
        <taxon>Pezizomycotina</taxon>
        <taxon>Sordariomycetes</taxon>
        <taxon>Hypocreomycetidae</taxon>
        <taxon>Hypocreales</taxon>
        <taxon>Hypocreaceae</taxon>
        <taxon>Trichoderma</taxon>
    </lineage>
</organism>
<protein>
    <submittedName>
        <fullName evidence="3">Uncharacterized protein</fullName>
    </submittedName>
</protein>
<keyword evidence="2" id="KW-0732">Signal</keyword>